<name>A0ACC0LSE2_RHOML</name>
<comment type="caution">
    <text evidence="1">The sequence shown here is derived from an EMBL/GenBank/DDBJ whole genome shotgun (WGS) entry which is preliminary data.</text>
</comment>
<organism evidence="1 2">
    <name type="scientific">Rhododendron molle</name>
    <name type="common">Chinese azalea</name>
    <name type="synonym">Azalea mollis</name>
    <dbReference type="NCBI Taxonomy" id="49168"/>
    <lineage>
        <taxon>Eukaryota</taxon>
        <taxon>Viridiplantae</taxon>
        <taxon>Streptophyta</taxon>
        <taxon>Embryophyta</taxon>
        <taxon>Tracheophyta</taxon>
        <taxon>Spermatophyta</taxon>
        <taxon>Magnoliopsida</taxon>
        <taxon>eudicotyledons</taxon>
        <taxon>Gunneridae</taxon>
        <taxon>Pentapetalae</taxon>
        <taxon>asterids</taxon>
        <taxon>Ericales</taxon>
        <taxon>Ericaceae</taxon>
        <taxon>Ericoideae</taxon>
        <taxon>Rhodoreae</taxon>
        <taxon>Rhododendron</taxon>
    </lineage>
</organism>
<evidence type="ECO:0000313" key="2">
    <source>
        <dbReference type="Proteomes" id="UP001062846"/>
    </source>
</evidence>
<evidence type="ECO:0000313" key="1">
    <source>
        <dbReference type="EMBL" id="KAI8531626.1"/>
    </source>
</evidence>
<sequence length="631" mass="70592">MSTRKHPFLGVRGKMELKKKSSKLELLGFFLLNMFVVSMARKTIPSVNWVVKETKYTRLCSSKKILTVNGLFPGPTLYLRKGGRLIVNVHNHGNYNVTIHWHGAKQPRNPWSDGPNYVTQCPIKPGANFSYEIILSREEGTLWWHAHSDWSRATVHGPIIVYPKIGATYPFPKPHAEVPIVLASWFKGDVMEILQSALADGGEPNKSDAFTINGQPGDLYNCSKHGTFKVLVHYGKRYLLRVINSVMNEEMFFAIAQHNLTVVGMDGEYIKPIETDYIMITPGQTMDILLTANKLPSHYYMAGRAYAGVVYDNTTTTAIVKYIGNYTAPSTPSFPSNLPNYTDIDAATNFTNRIRALATKDYPVNVPRKVDTRLYITISLGSVPCVNDSCDGPNGSRIAASLNNMSFVDPGVDLLQAYYKKISGIYETNFPSVPLYFFNFTSDDLPDNVYTPLKATKVKVLEFNSSVEIVFQGINIGAENHPLHLHGHSFYVVGYGFGNFDNKTDPKGYNLVDPPLLNTVGVPTNGWAAIRFRANNPGFNTKGRVDYRDGRLDKESGKSERSVVHALSLGQTLELGNEYGIYREEWSHQINNYTAAPTLLEPLLINFSDLKKLAYDSIWHKSRGGVSRSFE</sequence>
<gene>
    <name evidence="1" type="ORF">RHMOL_Rhmol11G0151300</name>
</gene>
<dbReference type="Proteomes" id="UP001062846">
    <property type="component" value="Chromosome 11"/>
</dbReference>
<dbReference type="EMBL" id="CM046398">
    <property type="protein sequence ID" value="KAI8531626.1"/>
    <property type="molecule type" value="Genomic_DNA"/>
</dbReference>
<accession>A0ACC0LSE2</accession>
<protein>
    <submittedName>
        <fullName evidence="1">Uncharacterized protein</fullName>
    </submittedName>
</protein>
<reference evidence="1" key="1">
    <citation type="submission" date="2022-02" db="EMBL/GenBank/DDBJ databases">
        <title>Plant Genome Project.</title>
        <authorList>
            <person name="Zhang R.-G."/>
        </authorList>
    </citation>
    <scope>NUCLEOTIDE SEQUENCE</scope>
    <source>
        <strain evidence="1">AT1</strain>
    </source>
</reference>
<keyword evidence="2" id="KW-1185">Reference proteome</keyword>
<proteinExistence type="predicted"/>